<feature type="signal peptide" evidence="1">
    <location>
        <begin position="1"/>
        <end position="43"/>
    </location>
</feature>
<reference evidence="3" key="2">
    <citation type="submission" date="2023-07" db="EMBL/GenBank/DDBJ databases">
        <title>Genomic analysis of Rhodococcus opacus VOC-14 with glycol ethers degradation activity.</title>
        <authorList>
            <person name="Narkevich D.A."/>
            <person name="Hlushen A.M."/>
            <person name="Akhremchuk A.E."/>
            <person name="Sikolenko M.A."/>
            <person name="Valentovich L.N."/>
        </authorList>
    </citation>
    <scope>NUCLEOTIDE SEQUENCE</scope>
    <source>
        <strain evidence="3">VOC-14</strain>
    </source>
</reference>
<dbReference type="Gene3D" id="1.10.260.130">
    <property type="match status" value="1"/>
</dbReference>
<gene>
    <name evidence="2" type="ORF">O4328_35295</name>
    <name evidence="3" type="ORF">Q5707_00910</name>
</gene>
<dbReference type="SUPFAM" id="SSF53474">
    <property type="entry name" value="alpha/beta-Hydrolases"/>
    <property type="match status" value="1"/>
</dbReference>
<dbReference type="Gene3D" id="3.40.50.1820">
    <property type="entry name" value="alpha/beta hydrolase"/>
    <property type="match status" value="1"/>
</dbReference>
<evidence type="ECO:0000313" key="2">
    <source>
        <dbReference type="EMBL" id="MCZ4588857.1"/>
    </source>
</evidence>
<protein>
    <submittedName>
        <fullName evidence="2 3">Lipase</fullName>
    </submittedName>
</protein>
<dbReference type="PANTHER" id="PTHR34853:SF1">
    <property type="entry name" value="LIPASE 5"/>
    <property type="match status" value="1"/>
</dbReference>
<dbReference type="Pfam" id="PF03583">
    <property type="entry name" value="LIP"/>
    <property type="match status" value="1"/>
</dbReference>
<dbReference type="Proteomes" id="UP001066327">
    <property type="component" value="Unassembled WGS sequence"/>
</dbReference>
<evidence type="ECO:0000313" key="4">
    <source>
        <dbReference type="Proteomes" id="UP001066327"/>
    </source>
</evidence>
<keyword evidence="4" id="KW-1185">Reference proteome</keyword>
<dbReference type="EMBL" id="CP130953">
    <property type="protein sequence ID" value="WLF47610.1"/>
    <property type="molecule type" value="Genomic_DNA"/>
</dbReference>
<proteinExistence type="predicted"/>
<sequence length="446" mass="46584">MHTTPTRLRRSHTPHAVRVAVLTVVSCIAAAVALTAGAHPAHAAPGDDFYTPPAEFASAPGSIIRTEPMPLFASVPGTDGTWPGAGQRVMYTSRLQDGSPTAVTGTFIDATRPWNGSGTRPTVIIAPGTVGQGDQCAPSHAFSTGLNVTTAPFSLSANQEALSANVWSAMGARVFVTDYIGLGTPGVHTYVNRLEEAHAVLDAARAANALGGSGPTTPLALWGYSQGGGAAAAAAELQSSFAPELNVKGTWAGGPPADLLTVLGQIDGNLIGGAIGFAINGFVARHPELQKPLHERITPEGQAMLNTLSTECIGDVIANQPFLRTSTYTNDHKSLLDNLRDIPEAAPVFDAQRLGTLTPSSPVLVTSGRNDDTVPYEQARQLATDWCDRGAQVTFRTNDLPPIAPGTTIPNHFGPELIDGYDTNGAMSYIVDRLNDTPIAEGCRVN</sequence>
<dbReference type="InterPro" id="IPR005152">
    <property type="entry name" value="Lipase_secreted"/>
</dbReference>
<dbReference type="InterPro" id="IPR029058">
    <property type="entry name" value="AB_hydrolase_fold"/>
</dbReference>
<dbReference type="AlphaFoldDB" id="A0AAX3YH02"/>
<name>A0AAX3YH02_RHOOP</name>
<keyword evidence="1" id="KW-0732">Signal</keyword>
<organism evidence="3 5">
    <name type="scientific">Rhodococcus opacus</name>
    <name type="common">Nocardia opaca</name>
    <dbReference type="NCBI Taxonomy" id="37919"/>
    <lineage>
        <taxon>Bacteria</taxon>
        <taxon>Bacillati</taxon>
        <taxon>Actinomycetota</taxon>
        <taxon>Actinomycetes</taxon>
        <taxon>Mycobacteriales</taxon>
        <taxon>Nocardiaceae</taxon>
        <taxon>Rhodococcus</taxon>
    </lineage>
</organism>
<accession>A0AAX3YH02</accession>
<reference evidence="2" key="1">
    <citation type="submission" date="2022-12" db="EMBL/GenBank/DDBJ databases">
        <authorList>
            <person name="Krivoruchko A.V."/>
            <person name="Elkin A."/>
        </authorList>
    </citation>
    <scope>NUCLEOTIDE SEQUENCE</scope>
    <source>
        <strain evidence="2">IEGM 249</strain>
    </source>
</reference>
<dbReference type="PIRSF" id="PIRSF029171">
    <property type="entry name" value="Esterase_LipA"/>
    <property type="match status" value="1"/>
</dbReference>
<dbReference type="Proteomes" id="UP001231166">
    <property type="component" value="Chromosome"/>
</dbReference>
<evidence type="ECO:0000313" key="5">
    <source>
        <dbReference type="Proteomes" id="UP001231166"/>
    </source>
</evidence>
<dbReference type="GO" id="GO:0004806">
    <property type="term" value="F:triacylglycerol lipase activity"/>
    <property type="evidence" value="ECO:0007669"/>
    <property type="project" value="InterPro"/>
</dbReference>
<dbReference type="RefSeq" id="WP_210460371.1">
    <property type="nucleotide sequence ID" value="NZ_CP072193.1"/>
</dbReference>
<dbReference type="PANTHER" id="PTHR34853">
    <property type="match status" value="1"/>
</dbReference>
<evidence type="ECO:0000256" key="1">
    <source>
        <dbReference type="SAM" id="SignalP"/>
    </source>
</evidence>
<feature type="chain" id="PRO_5043623710" evidence="1">
    <location>
        <begin position="44"/>
        <end position="446"/>
    </location>
</feature>
<dbReference type="GO" id="GO:0016042">
    <property type="term" value="P:lipid catabolic process"/>
    <property type="evidence" value="ECO:0007669"/>
    <property type="project" value="InterPro"/>
</dbReference>
<evidence type="ECO:0000313" key="3">
    <source>
        <dbReference type="EMBL" id="WLF47610.1"/>
    </source>
</evidence>
<dbReference type="EMBL" id="JAPWIS010000026">
    <property type="protein sequence ID" value="MCZ4588857.1"/>
    <property type="molecule type" value="Genomic_DNA"/>
</dbReference>